<dbReference type="GO" id="GO:0016538">
    <property type="term" value="F:cyclin-dependent protein serine/threonine kinase regulator activity"/>
    <property type="evidence" value="ECO:0007669"/>
    <property type="project" value="InterPro"/>
</dbReference>
<evidence type="ECO:0000313" key="3">
    <source>
        <dbReference type="Proteomes" id="UP001276659"/>
    </source>
</evidence>
<evidence type="ECO:0000313" key="2">
    <source>
        <dbReference type="EMBL" id="KAK3176507.1"/>
    </source>
</evidence>
<proteinExistence type="predicted"/>
<dbReference type="EMBL" id="JASNWA010000004">
    <property type="protein sequence ID" value="KAK3176507.1"/>
    <property type="molecule type" value="Genomic_DNA"/>
</dbReference>
<dbReference type="InterPro" id="IPR036915">
    <property type="entry name" value="Cyclin-like_sf"/>
</dbReference>
<sequence length="390" mass="43749">MAPPQAADALDPDRIGPHPSYIEIARPYVFQHTITASLAAAGVSEAKDDSIRLQGVAWIDSVRKYMQLPVKTYDTACVYYHKFRLVHPDSNGYIDAAASALFTACKIEDTLKKSKEILCAAYNMKVSPAEQLTPDDPLFENHSKTIIGLERLMLEASGFDFRNRYPQEILIKFAKRYNADKVAVGKTAYNISLDMYRTFAPLKQTTTTMAFACVELAGRLHEKNVREIETGKEYEWFTSSREEVMETLLDLLDLYTHHRASTIVGQSHALETFIAIRITLNQEASANSYPRFTRAPAPKAAELLNGAKATNGTTGSKAKEVTPTTSPRNDLMQDITSPTTGASKPGLKEGTVRFMLDTQRAKAEKETVAEYFKVEEEEYEVEVERERRRP</sequence>
<dbReference type="Proteomes" id="UP001276659">
    <property type="component" value="Unassembled WGS sequence"/>
</dbReference>
<comment type="caution">
    <text evidence="2">The sequence shown here is derived from an EMBL/GenBank/DDBJ whole genome shotgun (WGS) entry which is preliminary data.</text>
</comment>
<protein>
    <recommendedName>
        <fullName evidence="4">Cyclin-like protein</fullName>
    </recommendedName>
</protein>
<dbReference type="SUPFAM" id="SSF47954">
    <property type="entry name" value="Cyclin-like"/>
    <property type="match status" value="2"/>
</dbReference>
<dbReference type="GO" id="GO:0006357">
    <property type="term" value="P:regulation of transcription by RNA polymerase II"/>
    <property type="evidence" value="ECO:0007669"/>
    <property type="project" value="InterPro"/>
</dbReference>
<dbReference type="CDD" id="cd20546">
    <property type="entry name" value="CYCLIN_SpCG1C_ScCTK2-like_rpt2"/>
    <property type="match status" value="1"/>
</dbReference>
<gene>
    <name evidence="2" type="ORF">OEA41_007830</name>
</gene>
<evidence type="ECO:0008006" key="4">
    <source>
        <dbReference type="Google" id="ProtNLM"/>
    </source>
</evidence>
<feature type="region of interest" description="Disordered" evidence="1">
    <location>
        <begin position="307"/>
        <end position="351"/>
    </location>
</feature>
<feature type="compositionally biased region" description="Polar residues" evidence="1">
    <location>
        <begin position="308"/>
        <end position="342"/>
    </location>
</feature>
<reference evidence="2" key="1">
    <citation type="submission" date="2022-11" db="EMBL/GenBank/DDBJ databases">
        <title>Chromosomal genome sequence assembly and mating type (MAT) locus characterization of the leprose asexual lichenized fungus Lepraria neglecta (Nyl.) Erichsen.</title>
        <authorList>
            <person name="Allen J.L."/>
            <person name="Pfeffer B."/>
        </authorList>
    </citation>
    <scope>NUCLEOTIDE SEQUENCE</scope>
    <source>
        <strain evidence="2">Allen 5258</strain>
    </source>
</reference>
<dbReference type="Gene3D" id="1.10.472.10">
    <property type="entry name" value="Cyclin-like"/>
    <property type="match status" value="2"/>
</dbReference>
<organism evidence="2 3">
    <name type="scientific">Lepraria neglecta</name>
    <dbReference type="NCBI Taxonomy" id="209136"/>
    <lineage>
        <taxon>Eukaryota</taxon>
        <taxon>Fungi</taxon>
        <taxon>Dikarya</taxon>
        <taxon>Ascomycota</taxon>
        <taxon>Pezizomycotina</taxon>
        <taxon>Lecanoromycetes</taxon>
        <taxon>OSLEUM clade</taxon>
        <taxon>Lecanoromycetidae</taxon>
        <taxon>Lecanorales</taxon>
        <taxon>Lecanorineae</taxon>
        <taxon>Stereocaulaceae</taxon>
        <taxon>Lepraria</taxon>
    </lineage>
</organism>
<dbReference type="AlphaFoldDB" id="A0AAD9ZDU5"/>
<dbReference type="InterPro" id="IPR043198">
    <property type="entry name" value="Cyclin/Ssn8"/>
</dbReference>
<accession>A0AAD9ZDU5</accession>
<keyword evidence="3" id="KW-1185">Reference proteome</keyword>
<dbReference type="PANTHER" id="PTHR10026">
    <property type="entry name" value="CYCLIN"/>
    <property type="match status" value="1"/>
</dbReference>
<evidence type="ECO:0000256" key="1">
    <source>
        <dbReference type="SAM" id="MobiDB-lite"/>
    </source>
</evidence>
<name>A0AAD9ZDU5_9LECA</name>
<dbReference type="FunFam" id="1.10.472.10:FF:000101">
    <property type="entry name" value="Cyclin, putative"/>
    <property type="match status" value="1"/>
</dbReference>